<proteinExistence type="inferred from homology"/>
<dbReference type="FunCoup" id="D8RS12">
    <property type="interactions" value="2811"/>
</dbReference>
<evidence type="ECO:0000313" key="17">
    <source>
        <dbReference type="Proteomes" id="UP000001514"/>
    </source>
</evidence>
<dbReference type="GO" id="GO:0004014">
    <property type="term" value="F:adenosylmethionine decarboxylase activity"/>
    <property type="evidence" value="ECO:0000318"/>
    <property type="project" value="GO_Central"/>
</dbReference>
<dbReference type="InterPro" id="IPR016067">
    <property type="entry name" value="S-AdoMet_deCO2ase_core"/>
</dbReference>
<keyword evidence="6" id="KW-0210">Decarboxylase</keyword>
<dbReference type="PROSITE" id="PS01336">
    <property type="entry name" value="ADOMETDC"/>
    <property type="match status" value="1"/>
</dbReference>
<organism evidence="17">
    <name type="scientific">Selaginella moellendorffii</name>
    <name type="common">Spikemoss</name>
    <dbReference type="NCBI Taxonomy" id="88036"/>
    <lineage>
        <taxon>Eukaryota</taxon>
        <taxon>Viridiplantae</taxon>
        <taxon>Streptophyta</taxon>
        <taxon>Embryophyta</taxon>
        <taxon>Tracheophyta</taxon>
        <taxon>Lycopodiopsida</taxon>
        <taxon>Selaginellales</taxon>
        <taxon>Selaginellaceae</taxon>
        <taxon>Selaginella</taxon>
    </lineage>
</organism>
<feature type="compositionally biased region" description="Basic and acidic residues" evidence="15">
    <location>
        <begin position="381"/>
        <end position="390"/>
    </location>
</feature>
<dbReference type="NCBIfam" id="TIGR00535">
    <property type="entry name" value="SAM_DCase"/>
    <property type="match status" value="1"/>
</dbReference>
<dbReference type="AlphaFoldDB" id="D8RS12"/>
<comment type="cofactor">
    <cofactor evidence="1">
        <name>pyruvate</name>
        <dbReference type="ChEBI" id="CHEBI:15361"/>
    </cofactor>
</comment>
<dbReference type="STRING" id="88036.D8RS12"/>
<dbReference type="GO" id="GO:0099402">
    <property type="term" value="P:plant organ development"/>
    <property type="evidence" value="ECO:0007669"/>
    <property type="project" value="UniProtKB-ARBA"/>
</dbReference>
<comment type="catalytic activity">
    <reaction evidence="14">
        <text>S-adenosyl-L-methionine + H(+) = S-adenosyl 3-(methylsulfanyl)propylamine + CO2</text>
        <dbReference type="Rhea" id="RHEA:15981"/>
        <dbReference type="ChEBI" id="CHEBI:15378"/>
        <dbReference type="ChEBI" id="CHEBI:16526"/>
        <dbReference type="ChEBI" id="CHEBI:57443"/>
        <dbReference type="ChEBI" id="CHEBI:59789"/>
        <dbReference type="EC" id="4.1.1.50"/>
    </reaction>
</comment>
<keyword evidence="8" id="KW-0745">Spermidine biosynthesis</keyword>
<comment type="pathway">
    <text evidence="2">Amine and polyamine biosynthesis; S-adenosylmethioninamine biosynthesis; S-adenosylmethioninamine from S-adenosyl-L-methionine: step 1/1.</text>
</comment>
<accession>D8RS12</accession>
<dbReference type="eggNOG" id="KOG0788">
    <property type="taxonomic scope" value="Eukaryota"/>
</dbReference>
<keyword evidence="7" id="KW-0068">Autocatalytic cleavage</keyword>
<dbReference type="InParanoid" id="D8RS12"/>
<keyword evidence="17" id="KW-1185">Reference proteome</keyword>
<dbReference type="GO" id="GO:0008295">
    <property type="term" value="P:spermidine biosynthetic process"/>
    <property type="evidence" value="ECO:0000318"/>
    <property type="project" value="GO_Central"/>
</dbReference>
<keyword evidence="13" id="KW-0670">Pyruvate</keyword>
<dbReference type="SUPFAM" id="SSF56276">
    <property type="entry name" value="S-adenosylmethionine decarboxylase"/>
    <property type="match status" value="1"/>
</dbReference>
<dbReference type="EMBL" id="GL377588">
    <property type="protein sequence ID" value="EFJ24790.1"/>
    <property type="molecule type" value="Genomic_DNA"/>
</dbReference>
<dbReference type="FunFam" id="3.30.360.50:FF:000001">
    <property type="entry name" value="S-adenosylmethionine decarboxylase proenzyme"/>
    <property type="match status" value="1"/>
</dbReference>
<keyword evidence="5" id="KW-0949">S-adenosyl-L-methionine</keyword>
<evidence type="ECO:0000256" key="1">
    <source>
        <dbReference type="ARBA" id="ARBA00001928"/>
    </source>
</evidence>
<evidence type="ECO:0000256" key="5">
    <source>
        <dbReference type="ARBA" id="ARBA00022691"/>
    </source>
</evidence>
<dbReference type="EC" id="4.1.1.50" evidence="4"/>
<protein>
    <recommendedName>
        <fullName evidence="4">adenosylmethionine decarboxylase</fullName>
        <ecNumber evidence="4">4.1.1.50</ecNumber>
    </recommendedName>
</protein>
<dbReference type="Pfam" id="PF01536">
    <property type="entry name" value="SAM_decarbox"/>
    <property type="match status" value="1"/>
</dbReference>
<sequence length="404" mass="44263">MPTPGFEGFEKRLEVEFFPAAARSLRSLSRDQIDSFLNVAECTIVSQLSNGHFDSYVLSESSLFIYPHRIVIKTCGTTRLLKALPKLLAVAASIGLARVVRCKYTRGSFLFPEVQPFPHHSFDEEVRTLDEHFGSLHSSKHVVMGDDRQKWHVYVASESKSDRAGEAVSKSSNTIYTLEVCMTELDKSVARSFFKSASIVTGEDMTRASGINSILPRSQICDFAFDPCGYSMNGLENGAHSTIHITPEDGFSYASFECMGYDPAKTGLNALIDRVLRCFKPGFFSVCVHAAPPVSTDSVTLPLKSTGSTWDKAISAPVAYACSGSHKEELPGGSAVVYHTFQLAKRFECGPTQVIALADDEEEVAADSLNTQDEAGANAYKTDKLRRPTETKVAMLQPVKARRG</sequence>
<dbReference type="Proteomes" id="UP000001514">
    <property type="component" value="Unassembled WGS sequence"/>
</dbReference>
<name>D8RS12_SELML</name>
<dbReference type="Gene3D" id="3.30.360.50">
    <property type="entry name" value="S-adenosylmethionine decarboxylase"/>
    <property type="match status" value="1"/>
</dbReference>
<keyword evidence="12" id="KW-0704">Schiff base</keyword>
<evidence type="ECO:0000256" key="15">
    <source>
        <dbReference type="SAM" id="MobiDB-lite"/>
    </source>
</evidence>
<dbReference type="PANTHER" id="PTHR11570:SF0">
    <property type="entry name" value="S-ADENOSYLMETHIONINE DECARBOXYLASE PROENZYME"/>
    <property type="match status" value="1"/>
</dbReference>
<dbReference type="OrthoDB" id="1068353at2759"/>
<evidence type="ECO:0000256" key="6">
    <source>
        <dbReference type="ARBA" id="ARBA00022793"/>
    </source>
</evidence>
<evidence type="ECO:0000313" key="16">
    <source>
        <dbReference type="EMBL" id="EFJ24790.1"/>
    </source>
</evidence>
<gene>
    <name evidence="16" type="ORF">SELMODRAFT_100475</name>
</gene>
<evidence type="ECO:0000256" key="14">
    <source>
        <dbReference type="ARBA" id="ARBA00048112"/>
    </source>
</evidence>
<feature type="region of interest" description="Disordered" evidence="15">
    <location>
        <begin position="368"/>
        <end position="404"/>
    </location>
</feature>
<evidence type="ECO:0000256" key="13">
    <source>
        <dbReference type="ARBA" id="ARBA00023317"/>
    </source>
</evidence>
<dbReference type="InterPro" id="IPR048283">
    <property type="entry name" value="AdoMetDC-like"/>
</dbReference>
<evidence type="ECO:0000256" key="12">
    <source>
        <dbReference type="ARBA" id="ARBA00023270"/>
    </source>
</evidence>
<dbReference type="FunFam" id="3.60.90.10:FF:000002">
    <property type="entry name" value="S-adenosylmethionine decarboxylase proenzyme"/>
    <property type="match status" value="1"/>
</dbReference>
<dbReference type="InterPro" id="IPR018166">
    <property type="entry name" value="S-AdoMet_deCO2ase_CS"/>
</dbReference>
<evidence type="ECO:0000256" key="4">
    <source>
        <dbReference type="ARBA" id="ARBA00012357"/>
    </source>
</evidence>
<dbReference type="GO" id="GO:0005829">
    <property type="term" value="C:cytosol"/>
    <property type="evidence" value="ECO:0000318"/>
    <property type="project" value="GO_Central"/>
</dbReference>
<dbReference type="PANTHER" id="PTHR11570">
    <property type="entry name" value="S-ADENOSYLMETHIONINE DECARBOXYLASE"/>
    <property type="match status" value="1"/>
</dbReference>
<keyword evidence="9" id="KW-0620">Polyamine biosynthesis</keyword>
<keyword evidence="10" id="KW-0865">Zymogen</keyword>
<dbReference type="UniPathway" id="UPA00331">
    <property type="reaction ID" value="UER00451"/>
</dbReference>
<evidence type="ECO:0000256" key="8">
    <source>
        <dbReference type="ARBA" id="ARBA00023066"/>
    </source>
</evidence>
<evidence type="ECO:0000256" key="9">
    <source>
        <dbReference type="ARBA" id="ARBA00023115"/>
    </source>
</evidence>
<evidence type="ECO:0000256" key="2">
    <source>
        <dbReference type="ARBA" id="ARBA00004911"/>
    </source>
</evidence>
<comment type="similarity">
    <text evidence="3">Belongs to the eukaryotic AdoMetDC family.</text>
</comment>
<dbReference type="KEGG" id="smo:SELMODRAFT_100475"/>
<keyword evidence="11" id="KW-0456">Lyase</keyword>
<evidence type="ECO:0000256" key="11">
    <source>
        <dbReference type="ARBA" id="ARBA00023239"/>
    </source>
</evidence>
<dbReference type="Gene3D" id="3.60.90.10">
    <property type="entry name" value="S-adenosylmethionine decarboxylase"/>
    <property type="match status" value="1"/>
</dbReference>
<evidence type="ECO:0000256" key="10">
    <source>
        <dbReference type="ARBA" id="ARBA00023145"/>
    </source>
</evidence>
<evidence type="ECO:0000256" key="3">
    <source>
        <dbReference type="ARBA" id="ARBA00008466"/>
    </source>
</evidence>
<dbReference type="Gramene" id="EFJ24790">
    <property type="protein sequence ID" value="EFJ24790"/>
    <property type="gene ID" value="SELMODRAFT_100475"/>
</dbReference>
<evidence type="ECO:0000256" key="7">
    <source>
        <dbReference type="ARBA" id="ARBA00022813"/>
    </source>
</evidence>
<dbReference type="GO" id="GO:0006597">
    <property type="term" value="P:spermine biosynthetic process"/>
    <property type="evidence" value="ECO:0000318"/>
    <property type="project" value="GO_Central"/>
</dbReference>
<dbReference type="HOGENOM" id="CLU_023050_2_1_1"/>
<reference evidence="16 17" key="1">
    <citation type="journal article" date="2011" name="Science">
        <title>The Selaginella genome identifies genetic changes associated with the evolution of vascular plants.</title>
        <authorList>
            <person name="Banks J.A."/>
            <person name="Nishiyama T."/>
            <person name="Hasebe M."/>
            <person name="Bowman J.L."/>
            <person name="Gribskov M."/>
            <person name="dePamphilis C."/>
            <person name="Albert V.A."/>
            <person name="Aono N."/>
            <person name="Aoyama T."/>
            <person name="Ambrose B.A."/>
            <person name="Ashton N.W."/>
            <person name="Axtell M.J."/>
            <person name="Barker E."/>
            <person name="Barker M.S."/>
            <person name="Bennetzen J.L."/>
            <person name="Bonawitz N.D."/>
            <person name="Chapple C."/>
            <person name="Cheng C."/>
            <person name="Correa L.G."/>
            <person name="Dacre M."/>
            <person name="DeBarry J."/>
            <person name="Dreyer I."/>
            <person name="Elias M."/>
            <person name="Engstrom E.M."/>
            <person name="Estelle M."/>
            <person name="Feng L."/>
            <person name="Finet C."/>
            <person name="Floyd S.K."/>
            <person name="Frommer W.B."/>
            <person name="Fujita T."/>
            <person name="Gramzow L."/>
            <person name="Gutensohn M."/>
            <person name="Harholt J."/>
            <person name="Hattori M."/>
            <person name="Heyl A."/>
            <person name="Hirai T."/>
            <person name="Hiwatashi Y."/>
            <person name="Ishikawa M."/>
            <person name="Iwata M."/>
            <person name="Karol K.G."/>
            <person name="Koehler B."/>
            <person name="Kolukisaoglu U."/>
            <person name="Kubo M."/>
            <person name="Kurata T."/>
            <person name="Lalonde S."/>
            <person name="Li K."/>
            <person name="Li Y."/>
            <person name="Litt A."/>
            <person name="Lyons E."/>
            <person name="Manning G."/>
            <person name="Maruyama T."/>
            <person name="Michael T.P."/>
            <person name="Mikami K."/>
            <person name="Miyazaki S."/>
            <person name="Morinaga S."/>
            <person name="Murata T."/>
            <person name="Mueller-Roeber B."/>
            <person name="Nelson D.R."/>
            <person name="Obara M."/>
            <person name="Oguri Y."/>
            <person name="Olmstead R.G."/>
            <person name="Onodera N."/>
            <person name="Petersen B.L."/>
            <person name="Pils B."/>
            <person name="Prigge M."/>
            <person name="Rensing S.A."/>
            <person name="Riano-Pachon D.M."/>
            <person name="Roberts A.W."/>
            <person name="Sato Y."/>
            <person name="Scheller H.V."/>
            <person name="Schulz B."/>
            <person name="Schulz C."/>
            <person name="Shakirov E.V."/>
            <person name="Shibagaki N."/>
            <person name="Shinohara N."/>
            <person name="Shippen D.E."/>
            <person name="Soerensen I."/>
            <person name="Sotooka R."/>
            <person name="Sugimoto N."/>
            <person name="Sugita M."/>
            <person name="Sumikawa N."/>
            <person name="Tanurdzic M."/>
            <person name="Theissen G."/>
            <person name="Ulvskov P."/>
            <person name="Wakazuki S."/>
            <person name="Weng J.K."/>
            <person name="Willats W.W."/>
            <person name="Wipf D."/>
            <person name="Wolf P.G."/>
            <person name="Yang L."/>
            <person name="Zimmer A.D."/>
            <person name="Zhu Q."/>
            <person name="Mitros T."/>
            <person name="Hellsten U."/>
            <person name="Loque D."/>
            <person name="Otillar R."/>
            <person name="Salamov A."/>
            <person name="Schmutz J."/>
            <person name="Shapiro H."/>
            <person name="Lindquist E."/>
            <person name="Lucas S."/>
            <person name="Rokhsar D."/>
            <person name="Grigoriev I.V."/>
        </authorList>
    </citation>
    <scope>NUCLEOTIDE SEQUENCE [LARGE SCALE GENOMIC DNA]</scope>
</reference>
<dbReference type="OMA" id="TYFASHR"/>
<dbReference type="InterPro" id="IPR001985">
    <property type="entry name" value="S-AdoMet_decarboxylase_euk"/>
</dbReference>